<dbReference type="Proteomes" id="UP000215896">
    <property type="component" value="Unassembled WGS sequence"/>
</dbReference>
<dbReference type="GO" id="GO:0016787">
    <property type="term" value="F:hydrolase activity"/>
    <property type="evidence" value="ECO:0007669"/>
    <property type="project" value="UniProtKB-KW"/>
</dbReference>
<keyword evidence="9" id="KW-1185">Reference proteome</keyword>
<keyword evidence="3" id="KW-0408">Iron</keyword>
<dbReference type="InterPro" id="IPR004843">
    <property type="entry name" value="Calcineurin-like_PHP"/>
</dbReference>
<dbReference type="InterPro" id="IPR029052">
    <property type="entry name" value="Metallo-depent_PP-like"/>
</dbReference>
<dbReference type="SUPFAM" id="SSF56300">
    <property type="entry name" value="Metallo-dependent phosphatases"/>
    <property type="match status" value="1"/>
</dbReference>
<organism evidence="8 9">
    <name type="scientific">Enemella evansiae</name>
    <dbReference type="NCBI Taxonomy" id="2016499"/>
    <lineage>
        <taxon>Bacteria</taxon>
        <taxon>Bacillati</taxon>
        <taxon>Actinomycetota</taxon>
        <taxon>Actinomycetes</taxon>
        <taxon>Propionibacteriales</taxon>
        <taxon>Propionibacteriaceae</taxon>
        <taxon>Enemella</taxon>
    </lineage>
</organism>
<evidence type="ECO:0000256" key="5">
    <source>
        <dbReference type="SAM" id="SignalP"/>
    </source>
</evidence>
<dbReference type="InterPro" id="IPR050884">
    <property type="entry name" value="CNP_phosphodiesterase-III"/>
</dbReference>
<evidence type="ECO:0000259" key="7">
    <source>
        <dbReference type="Pfam" id="PF13285"/>
    </source>
</evidence>
<feature type="domain" description="DUF4073" evidence="7">
    <location>
        <begin position="255"/>
        <end position="333"/>
    </location>
</feature>
<evidence type="ECO:0000256" key="2">
    <source>
        <dbReference type="ARBA" id="ARBA00022801"/>
    </source>
</evidence>
<proteinExistence type="inferred from homology"/>
<reference evidence="8 9" key="1">
    <citation type="submission" date="2017-07" db="EMBL/GenBank/DDBJ databases">
        <title>Draft whole genome sequences of clinical Proprionibacteriaceae strains.</title>
        <authorList>
            <person name="Bernier A.-M."/>
            <person name="Bernard K."/>
            <person name="Domingo M.-C."/>
        </authorList>
    </citation>
    <scope>NUCLEOTIDE SEQUENCE [LARGE SCALE GENOMIC DNA]</scope>
    <source>
        <strain evidence="8 9">NML 030167</strain>
    </source>
</reference>
<dbReference type="PANTHER" id="PTHR42988:SF2">
    <property type="entry name" value="CYCLIC NUCLEOTIDE PHOSPHODIESTERASE CBUA0032-RELATED"/>
    <property type="match status" value="1"/>
</dbReference>
<protein>
    <submittedName>
        <fullName evidence="8">Phosphohydrolase</fullName>
    </submittedName>
</protein>
<feature type="signal peptide" evidence="5">
    <location>
        <begin position="1"/>
        <end position="28"/>
    </location>
</feature>
<comment type="caution">
    <text evidence="8">The sequence shown here is derived from an EMBL/GenBank/DDBJ whole genome shotgun (WGS) entry which is preliminary data.</text>
</comment>
<evidence type="ECO:0000313" key="8">
    <source>
        <dbReference type="EMBL" id="OYO14607.1"/>
    </source>
</evidence>
<keyword evidence="2 8" id="KW-0378">Hydrolase</keyword>
<evidence type="ECO:0000256" key="3">
    <source>
        <dbReference type="ARBA" id="ARBA00023004"/>
    </source>
</evidence>
<dbReference type="Gene3D" id="3.60.21.10">
    <property type="match status" value="1"/>
</dbReference>
<comment type="similarity">
    <text evidence="4">Belongs to the cyclic nucleotide phosphodiesterase class-III family.</text>
</comment>
<dbReference type="InterPro" id="IPR025142">
    <property type="entry name" value="DUF4073"/>
</dbReference>
<dbReference type="PROSITE" id="PS51318">
    <property type="entry name" value="TAT"/>
    <property type="match status" value="1"/>
</dbReference>
<dbReference type="OrthoDB" id="8132905at2"/>
<keyword evidence="1" id="KW-0479">Metal-binding</keyword>
<evidence type="ECO:0000256" key="1">
    <source>
        <dbReference type="ARBA" id="ARBA00022723"/>
    </source>
</evidence>
<name>A0A255GFI6_9ACTN</name>
<feature type="chain" id="PRO_5012942614" evidence="5">
    <location>
        <begin position="29"/>
        <end position="339"/>
    </location>
</feature>
<dbReference type="InterPro" id="IPR006311">
    <property type="entry name" value="TAT_signal"/>
</dbReference>
<gene>
    <name evidence="8" type="ORF">CGZ94_08475</name>
</gene>
<evidence type="ECO:0000313" key="9">
    <source>
        <dbReference type="Proteomes" id="UP000215896"/>
    </source>
</evidence>
<keyword evidence="5" id="KW-0732">Signal</keyword>
<evidence type="ECO:0000256" key="4">
    <source>
        <dbReference type="ARBA" id="ARBA00025742"/>
    </source>
</evidence>
<dbReference type="PANTHER" id="PTHR42988">
    <property type="entry name" value="PHOSPHOHYDROLASE"/>
    <property type="match status" value="1"/>
</dbReference>
<accession>A0A255GFI6</accession>
<dbReference type="AlphaFoldDB" id="A0A255GFI6"/>
<feature type="domain" description="Calcineurin-like phosphoesterase" evidence="6">
    <location>
        <begin position="41"/>
        <end position="253"/>
    </location>
</feature>
<sequence length="339" mass="37736">MPSRRVVLTSSAAAAAAWAASAAAPAFAADPPAGRARGVSFNVISDIQGDTADFATALQDMARTNPASAGLAVVGDITSRGYDFEYAAVRQVVDRGPVPSTIAWAIGNHEFYVPKYRSPDQLAQDTWPNGTTEESLFRSFYAFTGRDKVYAEHSFGGVPVLVLGTERYLRYHDTTKWDEVWISDTQFAWLEERLAHWARRRQPVMVCSHHVLPNTVSGTRNKLYLNDYLDADRLLGILGRYPDVFLFTGHTHWDLALSDWYVRRVVEGADNLSGFHVVNTGAIETGWRDNGTGGETAVSGPFAQGLQVEVNQRWVTVRARDFINRRWIREVRIPLSTTN</sequence>
<dbReference type="EMBL" id="NMVO01000012">
    <property type="protein sequence ID" value="OYO14607.1"/>
    <property type="molecule type" value="Genomic_DNA"/>
</dbReference>
<dbReference type="Pfam" id="PF13285">
    <property type="entry name" value="DUF4073"/>
    <property type="match status" value="1"/>
</dbReference>
<dbReference type="GO" id="GO:0046872">
    <property type="term" value="F:metal ion binding"/>
    <property type="evidence" value="ECO:0007669"/>
    <property type="project" value="UniProtKB-KW"/>
</dbReference>
<evidence type="ECO:0000259" key="6">
    <source>
        <dbReference type="Pfam" id="PF00149"/>
    </source>
</evidence>
<dbReference type="Pfam" id="PF00149">
    <property type="entry name" value="Metallophos"/>
    <property type="match status" value="1"/>
</dbReference>
<dbReference type="RefSeq" id="WP_094360858.1">
    <property type="nucleotide sequence ID" value="NZ_NMVK01000037.1"/>
</dbReference>